<proteinExistence type="predicted"/>
<evidence type="ECO:0000313" key="3">
    <source>
        <dbReference type="Proteomes" id="UP000759529"/>
    </source>
</evidence>
<keyword evidence="3" id="KW-1185">Reference proteome</keyword>
<name>A0ABS2CU72_9FLAO</name>
<feature type="chain" id="PRO_5046699031" evidence="1">
    <location>
        <begin position="20"/>
        <end position="205"/>
    </location>
</feature>
<dbReference type="RefSeq" id="WP_187658407.1">
    <property type="nucleotide sequence ID" value="NZ_JACSOD020000437.1"/>
</dbReference>
<dbReference type="Proteomes" id="UP000759529">
    <property type="component" value="Unassembled WGS sequence"/>
</dbReference>
<evidence type="ECO:0000313" key="2">
    <source>
        <dbReference type="EMBL" id="MBM6498515.1"/>
    </source>
</evidence>
<protein>
    <submittedName>
        <fullName evidence="2">Uncharacterized protein</fullName>
    </submittedName>
</protein>
<gene>
    <name evidence="2" type="ORF">H9X54_004265</name>
</gene>
<comment type="caution">
    <text evidence="2">The sequence shown here is derived from an EMBL/GenBank/DDBJ whole genome shotgun (WGS) entry which is preliminary data.</text>
</comment>
<organism evidence="2 3">
    <name type="scientific">Flavobacterium macrobrachii</name>
    <dbReference type="NCBI Taxonomy" id="591204"/>
    <lineage>
        <taxon>Bacteria</taxon>
        <taxon>Pseudomonadati</taxon>
        <taxon>Bacteroidota</taxon>
        <taxon>Flavobacteriia</taxon>
        <taxon>Flavobacteriales</taxon>
        <taxon>Flavobacteriaceae</taxon>
        <taxon>Flavobacterium</taxon>
    </lineage>
</organism>
<reference evidence="2 3" key="1">
    <citation type="submission" date="2021-02" db="EMBL/GenBank/DDBJ databases">
        <authorList>
            <person name="Jung H.S."/>
            <person name="Chun B.H."/>
            <person name="Jeon C.O."/>
        </authorList>
    </citation>
    <scope>NUCLEOTIDE SEQUENCE [LARGE SCALE GENOMIC DNA]</scope>
    <source>
        <strain evidence="2 3">LMG 25203</strain>
    </source>
</reference>
<evidence type="ECO:0000256" key="1">
    <source>
        <dbReference type="SAM" id="SignalP"/>
    </source>
</evidence>
<accession>A0ABS2CU72</accession>
<feature type="signal peptide" evidence="1">
    <location>
        <begin position="1"/>
        <end position="19"/>
    </location>
</feature>
<keyword evidence="1" id="KW-0732">Signal</keyword>
<dbReference type="EMBL" id="JACSOD020000437">
    <property type="protein sequence ID" value="MBM6498515.1"/>
    <property type="molecule type" value="Genomic_DNA"/>
</dbReference>
<sequence>MKKITLLLMLATLTNCSWGQELFNQNFNGSNTLSSYVNSSPTIGQFNSILVSGSSTASITSSALRFTRGNGTTSFTRSTNFSPSINAIIYKFNLTVSGTPSGNVGNVTRWQIGNGYSSSTNGLESDGDTYAQMGIDFRGTNNFRFNDVSNNTTSSSFSTGTSHAITWVMNNSGATISYLSPSGSTETVANDRIDLWVGTTRVFND</sequence>